<dbReference type="eggNOG" id="COG3141">
    <property type="taxonomic scope" value="Bacteria"/>
</dbReference>
<protein>
    <submittedName>
        <fullName evidence="1">DNA damage-inducible protein YebG</fullName>
    </submittedName>
</protein>
<evidence type="ECO:0000313" key="2">
    <source>
        <dbReference type="Proteomes" id="UP000044071"/>
    </source>
</evidence>
<dbReference type="STRING" id="1034943.BN59_01531"/>
<evidence type="ECO:0000313" key="1">
    <source>
        <dbReference type="EMBL" id="CDZ77249.1"/>
    </source>
</evidence>
<accession>A0A078KZM1</accession>
<name>A0A078KZM1_9GAMM</name>
<dbReference type="InterPro" id="IPR009813">
    <property type="entry name" value="Uncharacterised_YebG"/>
</dbReference>
<dbReference type="AlphaFoldDB" id="A0A078KZM1"/>
<proteinExistence type="predicted"/>
<dbReference type="InterPro" id="IPR038627">
    <property type="entry name" value="YebG-like_sf"/>
</dbReference>
<sequence>MTVETRFVVIRNGQEVETFVDRKEADNYDKMLDMAEFIADLLEKSPVELTEQQRESLGIYLAKRREELLAVLQPKKVKPKTDESA</sequence>
<dbReference type="Pfam" id="PF07130">
    <property type="entry name" value="YebG"/>
    <property type="match status" value="1"/>
</dbReference>
<dbReference type="OrthoDB" id="6415307at2"/>
<gene>
    <name evidence="1" type="ORF">BN59_01531</name>
</gene>
<organism evidence="1 2">
    <name type="scientific">Legionella massiliensis</name>
    <dbReference type="NCBI Taxonomy" id="1034943"/>
    <lineage>
        <taxon>Bacteria</taxon>
        <taxon>Pseudomonadati</taxon>
        <taxon>Pseudomonadota</taxon>
        <taxon>Gammaproteobacteria</taxon>
        <taxon>Legionellales</taxon>
        <taxon>Legionellaceae</taxon>
        <taxon>Legionella</taxon>
    </lineage>
</organism>
<keyword evidence="2" id="KW-1185">Reference proteome</keyword>
<dbReference type="Proteomes" id="UP000044071">
    <property type="component" value="Unassembled WGS sequence"/>
</dbReference>
<dbReference type="Gene3D" id="1.10.10.710">
    <property type="entry name" value="PSPTO_1197 like"/>
    <property type="match status" value="1"/>
</dbReference>
<reference evidence="1 2" key="1">
    <citation type="submission" date="2014-06" db="EMBL/GenBank/DDBJ databases">
        <authorList>
            <person name="Urmite Genomes Urmite Genomes"/>
        </authorList>
    </citation>
    <scope>NUCLEOTIDE SEQUENCE [LARGE SCALE GENOMIC DNA]</scope>
</reference>
<dbReference type="EMBL" id="CCSB01000002">
    <property type="protein sequence ID" value="CDZ77249.1"/>
    <property type="molecule type" value="Genomic_DNA"/>
</dbReference>
<dbReference type="RefSeq" id="WP_043873830.1">
    <property type="nucleotide sequence ID" value="NZ_CCVW01000002.1"/>
</dbReference>